<keyword evidence="4" id="KW-1134">Transmembrane beta strand</keyword>
<dbReference type="InterPro" id="IPR050810">
    <property type="entry name" value="Bact_Secretion_Sys_Channel"/>
</dbReference>
<dbReference type="InterPro" id="IPR013356">
    <property type="entry name" value="T2SS_GspD"/>
</dbReference>
<gene>
    <name evidence="14" type="primary">gspD</name>
    <name evidence="14" type="ORF">ENG63_08740</name>
</gene>
<evidence type="ECO:0000256" key="8">
    <source>
        <dbReference type="ARBA" id="ARBA00023136"/>
    </source>
</evidence>
<organism evidence="14">
    <name type="scientific">Desulfofervidus auxilii</name>
    <dbReference type="NCBI Taxonomy" id="1621989"/>
    <lineage>
        <taxon>Bacteria</taxon>
        <taxon>Pseudomonadati</taxon>
        <taxon>Thermodesulfobacteriota</taxon>
        <taxon>Candidatus Desulfofervidia</taxon>
        <taxon>Candidatus Desulfofervidales</taxon>
        <taxon>Candidatus Desulfofervidaceae</taxon>
        <taxon>Candidatus Desulfofervidus</taxon>
    </lineage>
</organism>
<evidence type="ECO:0000256" key="6">
    <source>
        <dbReference type="ARBA" id="ARBA00022729"/>
    </source>
</evidence>
<name>A0A7C0Y6B2_DESA2</name>
<dbReference type="NCBIfam" id="TIGR02517">
    <property type="entry name" value="type_II_gspD"/>
    <property type="match status" value="1"/>
</dbReference>
<reference evidence="14" key="1">
    <citation type="journal article" date="2020" name="mSystems">
        <title>Genome- and Community-Level Interaction Insights into Carbon Utilization and Element Cycling Functions of Hydrothermarchaeota in Hydrothermal Sediment.</title>
        <authorList>
            <person name="Zhou Z."/>
            <person name="Liu Y."/>
            <person name="Xu W."/>
            <person name="Pan J."/>
            <person name="Luo Z.H."/>
            <person name="Li M."/>
        </authorList>
    </citation>
    <scope>NUCLEOTIDE SEQUENCE [LARGE SCALE GENOMIC DNA]</scope>
    <source>
        <strain evidence="14">HyVt-233</strain>
    </source>
</reference>
<evidence type="ECO:0000256" key="1">
    <source>
        <dbReference type="ARBA" id="ARBA00004442"/>
    </source>
</evidence>
<comment type="caution">
    <text evidence="14">The sequence shown here is derived from an EMBL/GenBank/DDBJ whole genome shotgun (WGS) entry which is preliminary data.</text>
</comment>
<dbReference type="Pfam" id="PF21305">
    <property type="entry name" value="type_II_gspD_N0"/>
    <property type="match status" value="1"/>
</dbReference>
<dbReference type="InterPro" id="IPR004846">
    <property type="entry name" value="T2SS/T3SS_dom"/>
</dbReference>
<dbReference type="Pfam" id="PF03958">
    <property type="entry name" value="Secretin_N"/>
    <property type="match status" value="3"/>
</dbReference>
<dbReference type="GO" id="GO:0015627">
    <property type="term" value="C:type II protein secretion system complex"/>
    <property type="evidence" value="ECO:0007669"/>
    <property type="project" value="InterPro"/>
</dbReference>
<feature type="domain" description="NolW-like" evidence="12">
    <location>
        <begin position="139"/>
        <end position="198"/>
    </location>
</feature>
<dbReference type="PANTHER" id="PTHR30332">
    <property type="entry name" value="PROBABLE GENERAL SECRETION PATHWAY PROTEIN D"/>
    <property type="match status" value="1"/>
</dbReference>
<protein>
    <submittedName>
        <fullName evidence="14">Type II secretion system protein GspD</fullName>
    </submittedName>
</protein>
<dbReference type="PRINTS" id="PR00811">
    <property type="entry name" value="BCTERIALGSPD"/>
</dbReference>
<dbReference type="InterPro" id="IPR001775">
    <property type="entry name" value="GspD/PilQ"/>
</dbReference>
<feature type="domain" description="GspD-like N0" evidence="13">
    <location>
        <begin position="44"/>
        <end position="113"/>
    </location>
</feature>
<dbReference type="Proteomes" id="UP000886289">
    <property type="component" value="Unassembled WGS sequence"/>
</dbReference>
<keyword evidence="8" id="KW-0472">Membrane</keyword>
<evidence type="ECO:0000256" key="7">
    <source>
        <dbReference type="ARBA" id="ARBA00022927"/>
    </source>
</evidence>
<dbReference type="InterPro" id="IPR049371">
    <property type="entry name" value="GspD-like_N0"/>
</dbReference>
<keyword evidence="7" id="KW-0653">Protein transport</keyword>
<comment type="subcellular location">
    <subcellularLocation>
        <location evidence="1 10">Cell outer membrane</location>
    </subcellularLocation>
</comment>
<evidence type="ECO:0000256" key="5">
    <source>
        <dbReference type="ARBA" id="ARBA00022692"/>
    </source>
</evidence>
<dbReference type="PRINTS" id="PR01032">
    <property type="entry name" value="PHAGEIV"/>
</dbReference>
<dbReference type="PANTHER" id="PTHR30332:SF24">
    <property type="entry name" value="SECRETIN GSPD-RELATED"/>
    <property type="match status" value="1"/>
</dbReference>
<dbReference type="InterPro" id="IPR005644">
    <property type="entry name" value="NolW-like"/>
</dbReference>
<evidence type="ECO:0000259" key="11">
    <source>
        <dbReference type="Pfam" id="PF00263"/>
    </source>
</evidence>
<evidence type="ECO:0000259" key="12">
    <source>
        <dbReference type="Pfam" id="PF03958"/>
    </source>
</evidence>
<dbReference type="Gene3D" id="3.30.1370.120">
    <property type="match status" value="3"/>
</dbReference>
<dbReference type="EMBL" id="DRBS01000322">
    <property type="protein sequence ID" value="HDD44928.1"/>
    <property type="molecule type" value="Genomic_DNA"/>
</dbReference>
<evidence type="ECO:0000313" key="14">
    <source>
        <dbReference type="EMBL" id="HDD44928.1"/>
    </source>
</evidence>
<evidence type="ECO:0000259" key="13">
    <source>
        <dbReference type="Pfam" id="PF21305"/>
    </source>
</evidence>
<accession>A0A7C0Y6B2</accession>
<dbReference type="GO" id="GO:0009279">
    <property type="term" value="C:cell outer membrane"/>
    <property type="evidence" value="ECO:0007669"/>
    <property type="project" value="UniProtKB-SubCell"/>
</dbReference>
<evidence type="ECO:0000256" key="3">
    <source>
        <dbReference type="ARBA" id="ARBA00022448"/>
    </source>
</evidence>
<feature type="domain" description="NolW-like" evidence="12">
    <location>
        <begin position="277"/>
        <end position="351"/>
    </location>
</feature>
<dbReference type="Pfam" id="PF00263">
    <property type="entry name" value="Secretin"/>
    <property type="match status" value="1"/>
</dbReference>
<dbReference type="AlphaFoldDB" id="A0A7C0Y6B2"/>
<feature type="domain" description="NolW-like" evidence="12">
    <location>
        <begin position="205"/>
        <end position="269"/>
    </location>
</feature>
<keyword evidence="6" id="KW-0732">Signal</keyword>
<proteinExistence type="inferred from homology"/>
<keyword evidence="9" id="KW-0998">Cell outer membrane</keyword>
<sequence length="636" mass="71825">MVKKNVLFIKLCDMKKIYVFTFIILIVCYTSFSSAKENAEFKFNFVNVDLTTVIKFVSEVTGKNFIFDDRVKGKVTIIAPSKLKIRDIEKIFTSLLELKGFTIIPLKNNTFKIVPAFQARSQGIKVSDRIPIDESYIARVIPLQYISALQAMKFLRPLISKNGHISAFAEDNLLLVIDSGLNLEKIISIVKYIDKPIEENEAELVLLKYANSEEVAKILNEAIDHQKKPKGIEPKAIAEKRLNGVIIIGDKEIKQFMKRLISLVDIPVQENQDRINVYFLENADATELAKVLEGIIQSTQTSKKTNSPFELSGHITITPDKSTNALIIVASPSDYQNLLRVIKQLDKRKKQVFVEAMIVEASIDKLKEIGTKWRVMATHDNAPISISGFGTISMSDLQSLIYGLTGLSFGGMGSFTNIKISTLNADGTVTETTLDIPRFAALFSLDEFKGAVNVLSTPHILTSDNEEAEIVEGENVPFITRRESDPTRPLSVFSTIERKDVGITLRITPHITEGEYVRLDIYQEISSVKRESENILISLGPTTTKRSTKTSVVVKNNQTVVIGGLMQEREEKNIHKIPILGDIPILRYLFRYESKIHKKTNLLVFLTPRIVKDSKHLSEITKEKKIFFERNQKWEQ</sequence>
<evidence type="ECO:0000256" key="2">
    <source>
        <dbReference type="ARBA" id="ARBA00006980"/>
    </source>
</evidence>
<keyword evidence="3 10" id="KW-0813">Transport</keyword>
<evidence type="ECO:0000256" key="9">
    <source>
        <dbReference type="ARBA" id="ARBA00023237"/>
    </source>
</evidence>
<evidence type="ECO:0000256" key="10">
    <source>
        <dbReference type="RuleBase" id="RU004004"/>
    </source>
</evidence>
<dbReference type="GO" id="GO:0015628">
    <property type="term" value="P:protein secretion by the type II secretion system"/>
    <property type="evidence" value="ECO:0007669"/>
    <property type="project" value="InterPro"/>
</dbReference>
<keyword evidence="5" id="KW-0812">Transmembrane</keyword>
<feature type="domain" description="Type II/III secretion system secretin-like" evidence="11">
    <location>
        <begin position="449"/>
        <end position="612"/>
    </location>
</feature>
<comment type="similarity">
    <text evidence="2">Belongs to the bacterial secretin family. GSP D subfamily.</text>
</comment>
<dbReference type="InterPro" id="IPR038591">
    <property type="entry name" value="NolW-like_sf"/>
</dbReference>
<evidence type="ECO:0000256" key="4">
    <source>
        <dbReference type="ARBA" id="ARBA00022452"/>
    </source>
</evidence>